<dbReference type="CDD" id="cd04235">
    <property type="entry name" value="AAK_CK"/>
    <property type="match status" value="1"/>
</dbReference>
<dbReference type="PANTHER" id="PTHR30409:SF1">
    <property type="entry name" value="CARBAMATE KINASE-RELATED"/>
    <property type="match status" value="1"/>
</dbReference>
<organism evidence="7 8">
    <name type="scientific">Rosenbergiella nectarea</name>
    <dbReference type="NCBI Taxonomy" id="988801"/>
    <lineage>
        <taxon>Bacteria</taxon>
        <taxon>Pseudomonadati</taxon>
        <taxon>Pseudomonadota</taxon>
        <taxon>Gammaproteobacteria</taxon>
        <taxon>Enterobacterales</taxon>
        <taxon>Erwiniaceae</taxon>
        <taxon>Rosenbergiella</taxon>
    </lineage>
</organism>
<name>A0A1H9D5R7_9GAMM</name>
<evidence type="ECO:0000256" key="2">
    <source>
        <dbReference type="ARBA" id="ARBA00022679"/>
    </source>
</evidence>
<accession>A0A1H9D5R7</accession>
<dbReference type="STRING" id="988801.SAMN05216522_101153"/>
<dbReference type="InterPro" id="IPR003964">
    <property type="entry name" value="Carb_kinase"/>
</dbReference>
<evidence type="ECO:0000256" key="1">
    <source>
        <dbReference type="ARBA" id="ARBA00011066"/>
    </source>
</evidence>
<evidence type="ECO:0000259" key="6">
    <source>
        <dbReference type="Pfam" id="PF00696"/>
    </source>
</evidence>
<protein>
    <recommendedName>
        <fullName evidence="4 5">Carbamate kinase</fullName>
    </recommendedName>
</protein>
<dbReference type="PRINTS" id="PR01469">
    <property type="entry name" value="CARBMTKINASE"/>
</dbReference>
<dbReference type="NCBIfam" id="NF009008">
    <property type="entry name" value="PRK12354.1"/>
    <property type="match status" value="1"/>
</dbReference>
<proteinExistence type="inferred from homology"/>
<dbReference type="NCBIfam" id="TIGR00746">
    <property type="entry name" value="arcC"/>
    <property type="match status" value="1"/>
</dbReference>
<gene>
    <name evidence="7" type="ORF">SAMN05216522_101153</name>
</gene>
<dbReference type="GO" id="GO:0005829">
    <property type="term" value="C:cytosol"/>
    <property type="evidence" value="ECO:0007669"/>
    <property type="project" value="TreeGrafter"/>
</dbReference>
<evidence type="ECO:0000256" key="3">
    <source>
        <dbReference type="ARBA" id="ARBA00022777"/>
    </source>
</evidence>
<evidence type="ECO:0000313" key="8">
    <source>
        <dbReference type="Proteomes" id="UP000242515"/>
    </source>
</evidence>
<dbReference type="PANTHER" id="PTHR30409">
    <property type="entry name" value="CARBAMATE KINASE"/>
    <property type="match status" value="1"/>
</dbReference>
<keyword evidence="2 5" id="KW-0808">Transferase</keyword>
<dbReference type="InterPro" id="IPR001048">
    <property type="entry name" value="Asp/Glu/Uridylate_kinase"/>
</dbReference>
<sequence length="305" mass="32851">MSTKPTLVVALGGNALLKRGQPLEADLQQKNIELAAQQLAVLSRDWRIVLVHGNGPQVGLLALQNEAYQATSPYPLDILVAETQGMIGYLLQQALHNYLPNCSAVCVITQVLTDSDDPAYHSPNKYIGPSYQQEQLPYLDTTWQIKPDGDTFRRVVASPRPKKILETPAIARLLEDDHLVICCGGGGVPVIEQGARLQGTPAVVDKDLAAALLAEELDADALLILTDAKAVYLDWNTPQQSAISDITCQELNTITFDQGSMGPKVQACCAFVEKTQGIAAIGALDDALDILNGKQGTRIYPSHSS</sequence>
<evidence type="ECO:0000256" key="4">
    <source>
        <dbReference type="NCBIfam" id="TIGR00746"/>
    </source>
</evidence>
<dbReference type="Pfam" id="PF00696">
    <property type="entry name" value="AA_kinase"/>
    <property type="match status" value="1"/>
</dbReference>
<keyword evidence="3 5" id="KW-0418">Kinase</keyword>
<dbReference type="AlphaFoldDB" id="A0A1H9D5R7"/>
<dbReference type="GO" id="GO:0019546">
    <property type="term" value="P:L-arginine deiminase pathway"/>
    <property type="evidence" value="ECO:0007669"/>
    <property type="project" value="TreeGrafter"/>
</dbReference>
<dbReference type="Proteomes" id="UP000242515">
    <property type="component" value="Unassembled WGS sequence"/>
</dbReference>
<dbReference type="GO" id="GO:0008804">
    <property type="term" value="F:carbamate kinase activity"/>
    <property type="evidence" value="ECO:0007669"/>
    <property type="project" value="UniProtKB-UniRule"/>
</dbReference>
<dbReference type="EMBL" id="FOGC01000001">
    <property type="protein sequence ID" value="SEQ08795.1"/>
    <property type="molecule type" value="Genomic_DNA"/>
</dbReference>
<dbReference type="RefSeq" id="WP_092671313.1">
    <property type="nucleotide sequence ID" value="NZ_FOGC01000001.1"/>
</dbReference>
<dbReference type="PIRSF" id="PIRSF000723">
    <property type="entry name" value="Carbamate_kin"/>
    <property type="match status" value="1"/>
</dbReference>
<dbReference type="InterPro" id="IPR036393">
    <property type="entry name" value="AceGlu_kinase-like_sf"/>
</dbReference>
<evidence type="ECO:0000256" key="5">
    <source>
        <dbReference type="PIRNR" id="PIRNR000723"/>
    </source>
</evidence>
<dbReference type="OrthoDB" id="9766717at2"/>
<evidence type="ECO:0000313" key="7">
    <source>
        <dbReference type="EMBL" id="SEQ08795.1"/>
    </source>
</evidence>
<reference evidence="8" key="1">
    <citation type="submission" date="2016-10" db="EMBL/GenBank/DDBJ databases">
        <authorList>
            <person name="Varghese N."/>
            <person name="Submissions S."/>
        </authorList>
    </citation>
    <scope>NUCLEOTIDE SEQUENCE [LARGE SCALE GENOMIC DNA]</scope>
    <source>
        <strain evidence="8">8N4</strain>
    </source>
</reference>
<keyword evidence="8" id="KW-1185">Reference proteome</keyword>
<comment type="similarity">
    <text evidence="1 5">Belongs to the carbamate kinase family.</text>
</comment>
<dbReference type="SUPFAM" id="SSF53633">
    <property type="entry name" value="Carbamate kinase-like"/>
    <property type="match status" value="1"/>
</dbReference>
<dbReference type="FunFam" id="3.40.1160.10:FF:000007">
    <property type="entry name" value="Carbamate kinase"/>
    <property type="match status" value="1"/>
</dbReference>
<dbReference type="Gene3D" id="3.40.1160.10">
    <property type="entry name" value="Acetylglutamate kinase-like"/>
    <property type="match status" value="1"/>
</dbReference>
<feature type="domain" description="Aspartate/glutamate/uridylate kinase" evidence="6">
    <location>
        <begin position="6"/>
        <end position="275"/>
    </location>
</feature>